<feature type="domain" description="Mannosyl-glycoprotein endo-beta-N-acetylglucosamidase-like" evidence="1">
    <location>
        <begin position="133"/>
        <end position="260"/>
    </location>
</feature>
<name>A0ABT5FBI4_9GAMM</name>
<dbReference type="InterPro" id="IPR002901">
    <property type="entry name" value="MGlyc_endo_b_GlcNAc-like_dom"/>
</dbReference>
<protein>
    <submittedName>
        <fullName evidence="2">Glucosaminidase domain-containing protein</fullName>
    </submittedName>
</protein>
<dbReference type="Pfam" id="PF01832">
    <property type="entry name" value="Glucosaminidase"/>
    <property type="match status" value="1"/>
</dbReference>
<dbReference type="Gene3D" id="1.10.530.10">
    <property type="match status" value="1"/>
</dbReference>
<dbReference type="PANTHER" id="PTHR40572">
    <property type="entry name" value="PROTEIN BAX"/>
    <property type="match status" value="1"/>
</dbReference>
<sequence length="267" mass="30672">MISQVIKKLVIILVVAYAAIYPFVQHSPVESSSESELDIEIGSVEKHISKKSHKNVHLPDFASIRDVKEKKHAFFTFMKPFVLEVNEELGRHRAFVESFSPQSKNASDKKRFLALAKKYRIKELDDLHKVKAELLTRVDIIPVDLVLMQAANESGWGTSRFALEANNLFGQWCFTKGCGVIPTGRPAGKTYEVRKFATPADSIRSYFHNLNTGHAYAKLRQLRNQQRVNHDELDPYVIAEGLLPYSTRREAYVEEIQEMLRFNQKYM</sequence>
<evidence type="ECO:0000259" key="1">
    <source>
        <dbReference type="Pfam" id="PF01832"/>
    </source>
</evidence>
<comment type="caution">
    <text evidence="2">The sequence shown here is derived from an EMBL/GenBank/DDBJ whole genome shotgun (WGS) entry which is preliminary data.</text>
</comment>
<dbReference type="InterPro" id="IPR053195">
    <property type="entry name" value="Bax-like"/>
</dbReference>
<dbReference type="EMBL" id="JAQOMS010000002">
    <property type="protein sequence ID" value="MDC2887930.1"/>
    <property type="molecule type" value="Genomic_DNA"/>
</dbReference>
<dbReference type="Proteomes" id="UP001528411">
    <property type="component" value="Unassembled WGS sequence"/>
</dbReference>
<reference evidence="2 3" key="1">
    <citation type="submission" date="2023-01" db="EMBL/GenBank/DDBJ databases">
        <title>Psychrosphaera sp. nov., isolated from marine algae.</title>
        <authorList>
            <person name="Bayburt H."/>
            <person name="Choi B.J."/>
            <person name="Kim J.M."/>
            <person name="Choi D.G."/>
            <person name="Jeon C.O."/>
        </authorList>
    </citation>
    <scope>NUCLEOTIDE SEQUENCE [LARGE SCALE GENOMIC DNA]</scope>
    <source>
        <strain evidence="2 3">G1-22</strain>
    </source>
</reference>
<accession>A0ABT5FBI4</accession>
<dbReference type="RefSeq" id="WP_272179687.1">
    <property type="nucleotide sequence ID" value="NZ_JAQOMS010000002.1"/>
</dbReference>
<evidence type="ECO:0000313" key="2">
    <source>
        <dbReference type="EMBL" id="MDC2887930.1"/>
    </source>
</evidence>
<keyword evidence="3" id="KW-1185">Reference proteome</keyword>
<organism evidence="2 3">
    <name type="scientific">Psychrosphaera algicola</name>
    <dbReference type="NCBI Taxonomy" id="3023714"/>
    <lineage>
        <taxon>Bacteria</taxon>
        <taxon>Pseudomonadati</taxon>
        <taxon>Pseudomonadota</taxon>
        <taxon>Gammaproteobacteria</taxon>
        <taxon>Alteromonadales</taxon>
        <taxon>Pseudoalteromonadaceae</taxon>
        <taxon>Psychrosphaera</taxon>
    </lineage>
</organism>
<gene>
    <name evidence="2" type="ORF">PN838_02645</name>
</gene>
<dbReference type="PANTHER" id="PTHR40572:SF1">
    <property type="entry name" value="PROTEIN BAX"/>
    <property type="match status" value="1"/>
</dbReference>
<proteinExistence type="predicted"/>
<evidence type="ECO:0000313" key="3">
    <source>
        <dbReference type="Proteomes" id="UP001528411"/>
    </source>
</evidence>